<dbReference type="InterPro" id="IPR032675">
    <property type="entry name" value="LRR_dom_sf"/>
</dbReference>
<evidence type="ECO:0000313" key="2">
    <source>
        <dbReference type="Proteomes" id="UP001054902"/>
    </source>
</evidence>
<dbReference type="InterPro" id="IPR026906">
    <property type="entry name" value="LRR_5"/>
</dbReference>
<name>A0AAD3D0X3_9STRA</name>
<gene>
    <name evidence="1" type="ORF">CTEN210_12288</name>
</gene>
<comment type="caution">
    <text evidence="1">The sequence shown here is derived from an EMBL/GenBank/DDBJ whole genome shotgun (WGS) entry which is preliminary data.</text>
</comment>
<accession>A0AAD3D0X3</accession>
<sequence>MTEELLEIRYNGERIINPHANLQVDGEEPDDGETFLFPMTAKLIRLHLVIADGVEQIPAHLNYLIFVASIYPTHIKKNTMADSVKTLEDGAFGMFSNLEEVIWSKNLETIGERALAGCESLGKVFSTNFLPPTCRLIGPHAFQSTECLDMIIIPEHTLVHPSAFNGSKVWDSSPVNKDANPRELVNLIKYHQHDDYPIHAKFAKTHIDPEEIVNELCNNDEYLSSFACKKLHKDKDRYGLTPMDYLHRNPNVDETKFDELKLVKASIARIMKLDGV</sequence>
<protein>
    <submittedName>
        <fullName evidence="1">Uncharacterized protein</fullName>
    </submittedName>
</protein>
<reference evidence="1 2" key="1">
    <citation type="journal article" date="2021" name="Sci. Rep.">
        <title>The genome of the diatom Chaetoceros tenuissimus carries an ancient integrated fragment of an extant virus.</title>
        <authorList>
            <person name="Hongo Y."/>
            <person name="Kimura K."/>
            <person name="Takaki Y."/>
            <person name="Yoshida Y."/>
            <person name="Baba S."/>
            <person name="Kobayashi G."/>
            <person name="Nagasaki K."/>
            <person name="Hano T."/>
            <person name="Tomaru Y."/>
        </authorList>
    </citation>
    <scope>NUCLEOTIDE SEQUENCE [LARGE SCALE GENOMIC DNA]</scope>
    <source>
        <strain evidence="1 2">NIES-3715</strain>
    </source>
</reference>
<dbReference type="Proteomes" id="UP001054902">
    <property type="component" value="Unassembled WGS sequence"/>
</dbReference>
<dbReference type="AlphaFoldDB" id="A0AAD3D0X3"/>
<dbReference type="EMBL" id="BLLK01000051">
    <property type="protein sequence ID" value="GFH55812.1"/>
    <property type="molecule type" value="Genomic_DNA"/>
</dbReference>
<evidence type="ECO:0000313" key="1">
    <source>
        <dbReference type="EMBL" id="GFH55812.1"/>
    </source>
</evidence>
<keyword evidence="2" id="KW-1185">Reference proteome</keyword>
<dbReference type="Pfam" id="PF13306">
    <property type="entry name" value="LRR_5"/>
    <property type="match status" value="1"/>
</dbReference>
<dbReference type="Gene3D" id="3.80.10.10">
    <property type="entry name" value="Ribonuclease Inhibitor"/>
    <property type="match status" value="1"/>
</dbReference>
<organism evidence="1 2">
    <name type="scientific">Chaetoceros tenuissimus</name>
    <dbReference type="NCBI Taxonomy" id="426638"/>
    <lineage>
        <taxon>Eukaryota</taxon>
        <taxon>Sar</taxon>
        <taxon>Stramenopiles</taxon>
        <taxon>Ochrophyta</taxon>
        <taxon>Bacillariophyta</taxon>
        <taxon>Coscinodiscophyceae</taxon>
        <taxon>Chaetocerotophycidae</taxon>
        <taxon>Chaetocerotales</taxon>
        <taxon>Chaetocerotaceae</taxon>
        <taxon>Chaetoceros</taxon>
    </lineage>
</organism>
<proteinExistence type="predicted"/>